<feature type="region of interest" description="Disordered" evidence="8">
    <location>
        <begin position="34"/>
        <end position="160"/>
    </location>
</feature>
<dbReference type="EMBL" id="NDIQ01000001">
    <property type="protein sequence ID" value="PRT53092.1"/>
    <property type="molecule type" value="Genomic_DNA"/>
</dbReference>
<comment type="function">
    <text evidence="7">Component of the sequence-specific heterotrimeric transcription factor (NF-Y) which specifically recognizes a 5'-CCAAT-3' box motif found in the promoters of its target genes.</text>
</comment>
<reference evidence="9 10" key="1">
    <citation type="submission" date="2017-04" db="EMBL/GenBank/DDBJ databases">
        <title>Genome sequencing of [Candida] sorbophila.</title>
        <authorList>
            <person name="Ahn J.O."/>
        </authorList>
    </citation>
    <scope>NUCLEOTIDE SEQUENCE [LARGE SCALE GENOMIC DNA]</scope>
    <source>
        <strain evidence="9 10">DS02</strain>
    </source>
</reference>
<evidence type="ECO:0000256" key="8">
    <source>
        <dbReference type="SAM" id="MobiDB-lite"/>
    </source>
</evidence>
<dbReference type="GO" id="GO:0003677">
    <property type="term" value="F:DNA binding"/>
    <property type="evidence" value="ECO:0007669"/>
    <property type="project" value="UniProtKB-KW"/>
</dbReference>
<comment type="caution">
    <text evidence="9">The sequence shown here is derived from an EMBL/GenBank/DDBJ whole genome shotgun (WGS) entry which is preliminary data.</text>
</comment>
<dbReference type="PANTHER" id="PTHR12632">
    <property type="entry name" value="TRANSCRIPTION FACTOR NF-Y ALPHA-RELATED"/>
    <property type="match status" value="1"/>
</dbReference>
<sequence>MENTAEAGEQPFYVNAKQYHRILKRRIARAKLEETLRVQPGRRPYLHESRHKHAMRRPRGQGGRFLTAAEIAEKERLEKEQQAAGSAENTGTPAGGPSEDDAKLKTEHSQQGSPSPTLDAPIKSENTVSETGLSTPTSEVPADAAKDLPNLLKEEPKAFF</sequence>
<dbReference type="GeneID" id="36514461"/>
<dbReference type="PRINTS" id="PR00616">
    <property type="entry name" value="CCAATSUBUNTB"/>
</dbReference>
<organism evidence="9 10">
    <name type="scientific">Wickerhamiella sorbophila</name>
    <dbReference type="NCBI Taxonomy" id="45607"/>
    <lineage>
        <taxon>Eukaryota</taxon>
        <taxon>Fungi</taxon>
        <taxon>Dikarya</taxon>
        <taxon>Ascomycota</taxon>
        <taxon>Saccharomycotina</taxon>
        <taxon>Dipodascomycetes</taxon>
        <taxon>Dipodascales</taxon>
        <taxon>Trichomonascaceae</taxon>
        <taxon>Wickerhamiella</taxon>
    </lineage>
</organism>
<evidence type="ECO:0000256" key="5">
    <source>
        <dbReference type="ARBA" id="ARBA00023163"/>
    </source>
</evidence>
<dbReference type="InterPro" id="IPR018362">
    <property type="entry name" value="CCAAT-binding_factor_CS"/>
</dbReference>
<dbReference type="RefSeq" id="XP_024663038.1">
    <property type="nucleotide sequence ID" value="XM_024807270.1"/>
</dbReference>
<evidence type="ECO:0000256" key="3">
    <source>
        <dbReference type="ARBA" id="ARBA00023125"/>
    </source>
</evidence>
<keyword evidence="10" id="KW-1185">Reference proteome</keyword>
<evidence type="ECO:0000313" key="10">
    <source>
        <dbReference type="Proteomes" id="UP000238350"/>
    </source>
</evidence>
<evidence type="ECO:0000256" key="4">
    <source>
        <dbReference type="ARBA" id="ARBA00023159"/>
    </source>
</evidence>
<dbReference type="OrthoDB" id="1097733at2759"/>
<gene>
    <name evidence="9" type="ORF">B9G98_00712</name>
</gene>
<keyword evidence="3 7" id="KW-0238">DNA-binding</keyword>
<dbReference type="Gene3D" id="6.10.250.2430">
    <property type="match status" value="1"/>
</dbReference>
<keyword evidence="2 7" id="KW-0805">Transcription regulation</keyword>
<dbReference type="GO" id="GO:0003700">
    <property type="term" value="F:DNA-binding transcription factor activity"/>
    <property type="evidence" value="ECO:0007669"/>
    <property type="project" value="UniProtKB-UniRule"/>
</dbReference>
<dbReference type="Pfam" id="PF02045">
    <property type="entry name" value="CBFB_NFYA"/>
    <property type="match status" value="1"/>
</dbReference>
<evidence type="ECO:0000256" key="1">
    <source>
        <dbReference type="ARBA" id="ARBA00004123"/>
    </source>
</evidence>
<name>A0A2T0FDL7_9ASCO</name>
<keyword evidence="6 7" id="KW-0539">Nucleus</keyword>
<accession>A0A2T0FDL7</accession>
<dbReference type="Proteomes" id="UP000238350">
    <property type="component" value="Unassembled WGS sequence"/>
</dbReference>
<keyword evidence="5 7" id="KW-0804">Transcription</keyword>
<dbReference type="STRING" id="45607.A0A2T0FDL7"/>
<evidence type="ECO:0000313" key="9">
    <source>
        <dbReference type="EMBL" id="PRT53092.1"/>
    </source>
</evidence>
<feature type="compositionally biased region" description="Basic and acidic residues" evidence="8">
    <location>
        <begin position="71"/>
        <end position="81"/>
    </location>
</feature>
<comment type="subunit">
    <text evidence="7">Heterotrimer.</text>
</comment>
<evidence type="ECO:0000256" key="2">
    <source>
        <dbReference type="ARBA" id="ARBA00023015"/>
    </source>
</evidence>
<dbReference type="InterPro" id="IPR001289">
    <property type="entry name" value="NFYA"/>
</dbReference>
<comment type="subcellular location">
    <subcellularLocation>
        <location evidence="1 7">Nucleus</location>
    </subcellularLocation>
</comment>
<feature type="compositionally biased region" description="Basic residues" evidence="8">
    <location>
        <begin position="49"/>
        <end position="59"/>
    </location>
</feature>
<evidence type="ECO:0000256" key="7">
    <source>
        <dbReference type="RuleBase" id="RU367155"/>
    </source>
</evidence>
<dbReference type="PROSITE" id="PS51152">
    <property type="entry name" value="NFYA_HAP2_2"/>
    <property type="match status" value="1"/>
</dbReference>
<feature type="compositionally biased region" description="Polar residues" evidence="8">
    <location>
        <begin position="83"/>
        <end position="92"/>
    </location>
</feature>
<dbReference type="GO" id="GO:0016602">
    <property type="term" value="C:CCAAT-binding factor complex"/>
    <property type="evidence" value="ECO:0007669"/>
    <property type="project" value="InterPro"/>
</dbReference>
<protein>
    <recommendedName>
        <fullName evidence="7">Transcriptional activator HAP2</fullName>
    </recommendedName>
</protein>
<dbReference type="SMART" id="SM00521">
    <property type="entry name" value="CBF"/>
    <property type="match status" value="1"/>
</dbReference>
<proteinExistence type="inferred from homology"/>
<dbReference type="PROSITE" id="PS00686">
    <property type="entry name" value="NFYA_HAP2_1"/>
    <property type="match status" value="1"/>
</dbReference>
<comment type="similarity">
    <text evidence="7">Belongs to the NFYA/HAP2 subunit family.</text>
</comment>
<keyword evidence="4" id="KW-0010">Activator</keyword>
<feature type="compositionally biased region" description="Polar residues" evidence="8">
    <location>
        <begin position="124"/>
        <end position="138"/>
    </location>
</feature>
<evidence type="ECO:0000256" key="6">
    <source>
        <dbReference type="ARBA" id="ARBA00023242"/>
    </source>
</evidence>
<dbReference type="AlphaFoldDB" id="A0A2T0FDL7"/>